<evidence type="ECO:0000313" key="4">
    <source>
        <dbReference type="Proteomes" id="UP000002372"/>
    </source>
</evidence>
<reference evidence="3 5" key="4">
    <citation type="submission" date="2015-03" db="EMBL/GenBank/DDBJ databases">
        <authorList>
            <person name="Regsiter A."/>
            <person name="william w."/>
        </authorList>
    </citation>
    <scope>NUCLEOTIDE SEQUENCE [LARGE SCALE GENOMIC DNA]</scope>
    <source>
        <strain evidence="3 5">CB1</strain>
    </source>
</reference>
<feature type="transmembrane region" description="Helical" evidence="1">
    <location>
        <begin position="78"/>
        <end position="109"/>
    </location>
</feature>
<dbReference type="Proteomes" id="UP000078599">
    <property type="component" value="Unassembled WGS sequence"/>
</dbReference>
<organism evidence="2 4">
    <name type="scientific">Thiomonas arsenitoxydans (strain DSM 22701 / CIP 110005 / 3As)</name>
    <dbReference type="NCBI Taxonomy" id="426114"/>
    <lineage>
        <taxon>Bacteria</taxon>
        <taxon>Pseudomonadati</taxon>
        <taxon>Pseudomonadota</taxon>
        <taxon>Betaproteobacteria</taxon>
        <taxon>Burkholderiales</taxon>
        <taxon>Thiomonas</taxon>
    </lineage>
</organism>
<protein>
    <submittedName>
        <fullName evidence="2">Uncharacterized protein</fullName>
    </submittedName>
</protein>
<keyword evidence="5" id="KW-1185">Reference proteome</keyword>
<reference evidence="4" key="2">
    <citation type="journal article" date="2010" name="PLoS Genet.">
        <title>Structure, function, and evolution of the Thiomonas spp. genome.</title>
        <authorList>
            <person name="Arsene-Ploetze F."/>
            <person name="Koechler S."/>
            <person name="Marchal M."/>
            <person name="Coppee J.Y."/>
            <person name="Chandler M."/>
            <person name="Bonnefoy V."/>
            <person name="Brochier-Armanet C."/>
            <person name="Barakat M."/>
            <person name="Barbe V."/>
            <person name="Battaglia-Brunet F."/>
            <person name="Bruneel O."/>
            <person name="Bryan C.G."/>
            <person name="Cleiss-Arnold J."/>
            <person name="Cruveiller S."/>
            <person name="Erhardt M."/>
            <person name="Heinrich-Salmeron A."/>
            <person name="Hommais F."/>
            <person name="Joulian C."/>
            <person name="Krin E."/>
            <person name="Lieutaud A."/>
            <person name="Lievremont D."/>
            <person name="Michel C."/>
            <person name="Muller D."/>
            <person name="Ortet P."/>
            <person name="Proux C."/>
            <person name="Siguier P."/>
            <person name="Roche D."/>
            <person name="Rouy Z."/>
            <person name="Salvignol G."/>
            <person name="Slyemi D."/>
            <person name="Talla E."/>
            <person name="Weiss S."/>
            <person name="Weissenbach J."/>
            <person name="Medigue C."/>
            <person name="Bertin P.N."/>
        </authorList>
    </citation>
    <scope>NUCLEOTIDE SEQUENCE [LARGE SCALE GENOMIC DNA]</scope>
    <source>
        <strain evidence="4">DSM 22701 / CIP 110005 / 3As</strain>
    </source>
</reference>
<evidence type="ECO:0000313" key="2">
    <source>
        <dbReference type="EMBL" id="CAZ88644.1"/>
    </source>
</evidence>
<dbReference type="EMBL" id="FP475956">
    <property type="protein sequence ID" value="CAZ88644.1"/>
    <property type="molecule type" value="Genomic_DNA"/>
</dbReference>
<proteinExistence type="predicted"/>
<sequence>MLVLALSPARAVGEQFWQALMPPQEKNDRGLLPAAVRLIARLTAAAAAIVVPADVLLLSSDLTRSPLLESIFTQFFDFLLPASLVCAAGLVFALLLLAVGALGAAVGAYKGEFAPRDAVGALRHLISRVIPPGVAIAISAAALSTLSAVVLSVFEAALRKLGASLLRMRVSWAHARQPVRIRARTITHLCLSPRLLAQRPFAARALRVATSS</sequence>
<dbReference type="Proteomes" id="UP000002372">
    <property type="component" value="Chromosome"/>
</dbReference>
<keyword evidence="1" id="KW-1133">Transmembrane helix</keyword>
<dbReference type="AlphaFoldDB" id="D6CTM5"/>
<keyword evidence="1" id="KW-0812">Transmembrane</keyword>
<feature type="transmembrane region" description="Helical" evidence="1">
    <location>
        <begin position="129"/>
        <end position="158"/>
    </location>
</feature>
<name>D6CTM5_THIA3</name>
<evidence type="ECO:0000256" key="1">
    <source>
        <dbReference type="SAM" id="Phobius"/>
    </source>
</evidence>
<reference evidence="2" key="3">
    <citation type="submission" date="2010-07" db="EMBL/GenBank/DDBJ databases">
        <authorList>
            <person name="Genoscope - CEA"/>
        </authorList>
    </citation>
    <scope>NUCLEOTIDE SEQUENCE</scope>
    <source>
        <strain evidence="2">3As</strain>
    </source>
</reference>
<accession>D6CTM5</accession>
<keyword evidence="1" id="KW-0472">Membrane</keyword>
<evidence type="ECO:0000313" key="5">
    <source>
        <dbReference type="Proteomes" id="UP000078599"/>
    </source>
</evidence>
<reference key="1">
    <citation type="submission" date="2009-07" db="EMBL/GenBank/DDBJ databases">
        <authorList>
            <person name="Genoscope - CEA"/>
        </authorList>
    </citation>
    <scope>NUCLEOTIDE SEQUENCE</scope>
    <source>
        <strain>3As</strain>
    </source>
</reference>
<gene>
    <name evidence="2" type="ordered locus">THI_1981</name>
    <name evidence="3" type="ORF">THICB1_20045</name>
</gene>
<dbReference type="HOGENOM" id="CLU_1299245_0_0_4"/>
<dbReference type="EMBL" id="CTRI01000012">
    <property type="protein sequence ID" value="CQR32011.1"/>
    <property type="molecule type" value="Genomic_DNA"/>
</dbReference>
<dbReference type="KEGG" id="thi:THI_1981"/>
<evidence type="ECO:0000313" key="3">
    <source>
        <dbReference type="EMBL" id="CQR32011.1"/>
    </source>
</evidence>